<name>A0A9I9EBF9_CUCME</name>
<dbReference type="EnsemblPlants" id="MELO3C031475.2.1">
    <property type="protein sequence ID" value="MELO3C031475.2.1"/>
    <property type="gene ID" value="MELO3C031475.2"/>
</dbReference>
<feature type="region of interest" description="Disordered" evidence="1">
    <location>
        <begin position="82"/>
        <end position="101"/>
    </location>
</feature>
<evidence type="ECO:0000256" key="1">
    <source>
        <dbReference type="SAM" id="MobiDB-lite"/>
    </source>
</evidence>
<evidence type="ECO:0000313" key="2">
    <source>
        <dbReference type="EnsemblPlants" id="MELO3C031475.2.1"/>
    </source>
</evidence>
<reference evidence="2" key="1">
    <citation type="submission" date="2023-03" db="UniProtKB">
        <authorList>
            <consortium name="EnsemblPlants"/>
        </authorList>
    </citation>
    <scope>IDENTIFICATION</scope>
</reference>
<sequence length="101" mass="11255">MTYSSACPSLPTSRKTTVDVRGEIGGHENIVVPVDMVLLDVGCFQFPSVELKFGWLREKCGDLVGVNKESFMRFGEREGGALGPVHKKKKREEQLKSFLKP</sequence>
<protein>
    <submittedName>
        <fullName evidence="2">Uncharacterized protein</fullName>
    </submittedName>
</protein>
<organism evidence="2">
    <name type="scientific">Cucumis melo</name>
    <name type="common">Muskmelon</name>
    <dbReference type="NCBI Taxonomy" id="3656"/>
    <lineage>
        <taxon>Eukaryota</taxon>
        <taxon>Viridiplantae</taxon>
        <taxon>Streptophyta</taxon>
        <taxon>Embryophyta</taxon>
        <taxon>Tracheophyta</taxon>
        <taxon>Spermatophyta</taxon>
        <taxon>Magnoliopsida</taxon>
        <taxon>eudicotyledons</taxon>
        <taxon>Gunneridae</taxon>
        <taxon>Pentapetalae</taxon>
        <taxon>rosids</taxon>
        <taxon>fabids</taxon>
        <taxon>Cucurbitales</taxon>
        <taxon>Cucurbitaceae</taxon>
        <taxon>Benincaseae</taxon>
        <taxon>Cucumis</taxon>
    </lineage>
</organism>
<proteinExistence type="predicted"/>
<dbReference type="Gramene" id="MELO3C031475.2.1">
    <property type="protein sequence ID" value="MELO3C031475.2.1"/>
    <property type="gene ID" value="MELO3C031475.2"/>
</dbReference>
<dbReference type="AlphaFoldDB" id="A0A9I9EBF9"/>
<accession>A0A9I9EBF9</accession>